<dbReference type="CDD" id="cd00158">
    <property type="entry name" value="RHOD"/>
    <property type="match status" value="1"/>
</dbReference>
<dbReference type="PANTHER" id="PTHR43031">
    <property type="entry name" value="FAD-DEPENDENT OXIDOREDUCTASE"/>
    <property type="match status" value="1"/>
</dbReference>
<keyword evidence="3" id="KW-1185">Reference proteome</keyword>
<reference evidence="2 3" key="1">
    <citation type="submission" date="2019-03" db="EMBL/GenBank/DDBJ databases">
        <title>Sequencing the genomes of 1000 actinobacteria strains.</title>
        <authorList>
            <person name="Klenk H.-P."/>
        </authorList>
    </citation>
    <scope>NUCLEOTIDE SEQUENCE [LARGE SCALE GENOMIC DNA]</scope>
    <source>
        <strain evidence="2 3">DSM 43805</strain>
    </source>
</reference>
<dbReference type="PANTHER" id="PTHR43031:SF1">
    <property type="entry name" value="PYRIDINE NUCLEOTIDE-DISULPHIDE OXIDOREDUCTASE"/>
    <property type="match status" value="1"/>
</dbReference>
<dbReference type="AlphaFoldDB" id="A0A4V3C8J8"/>
<feature type="domain" description="Rhodanese" evidence="1">
    <location>
        <begin position="32"/>
        <end position="119"/>
    </location>
</feature>
<dbReference type="InterPro" id="IPR050229">
    <property type="entry name" value="GlpE_sulfurtransferase"/>
</dbReference>
<dbReference type="Gene3D" id="3.40.250.10">
    <property type="entry name" value="Rhodanese-like domain"/>
    <property type="match status" value="1"/>
</dbReference>
<evidence type="ECO:0000313" key="2">
    <source>
        <dbReference type="EMBL" id="TDO41898.1"/>
    </source>
</evidence>
<dbReference type="SMART" id="SM00450">
    <property type="entry name" value="RHOD"/>
    <property type="match status" value="1"/>
</dbReference>
<dbReference type="Pfam" id="PF00581">
    <property type="entry name" value="Rhodanese"/>
    <property type="match status" value="1"/>
</dbReference>
<dbReference type="Proteomes" id="UP000294901">
    <property type="component" value="Unassembled WGS sequence"/>
</dbReference>
<dbReference type="InterPro" id="IPR001763">
    <property type="entry name" value="Rhodanese-like_dom"/>
</dbReference>
<name>A0A4V3C8J8_9ACTN</name>
<dbReference type="PROSITE" id="PS50206">
    <property type="entry name" value="RHODANESE_3"/>
    <property type="match status" value="1"/>
</dbReference>
<keyword evidence="2" id="KW-0808">Transferase</keyword>
<organism evidence="2 3">
    <name type="scientific">Paractinoplanes brasiliensis</name>
    <dbReference type="NCBI Taxonomy" id="52695"/>
    <lineage>
        <taxon>Bacteria</taxon>
        <taxon>Bacillati</taxon>
        <taxon>Actinomycetota</taxon>
        <taxon>Actinomycetes</taxon>
        <taxon>Micromonosporales</taxon>
        <taxon>Micromonosporaceae</taxon>
        <taxon>Paractinoplanes</taxon>
    </lineage>
</organism>
<evidence type="ECO:0000259" key="1">
    <source>
        <dbReference type="PROSITE" id="PS50206"/>
    </source>
</evidence>
<accession>A0A4V3C8J8</accession>
<gene>
    <name evidence="2" type="ORF">C8E87_5656</name>
</gene>
<evidence type="ECO:0000313" key="3">
    <source>
        <dbReference type="Proteomes" id="UP000294901"/>
    </source>
</evidence>
<dbReference type="InterPro" id="IPR036873">
    <property type="entry name" value="Rhodanese-like_dom_sf"/>
</dbReference>
<dbReference type="SUPFAM" id="SSF52821">
    <property type="entry name" value="Rhodanese/Cell cycle control phosphatase"/>
    <property type="match status" value="1"/>
</dbReference>
<comment type="caution">
    <text evidence="2">The sequence shown here is derived from an EMBL/GenBank/DDBJ whole genome shotgun (WGS) entry which is preliminary data.</text>
</comment>
<dbReference type="GO" id="GO:0016740">
    <property type="term" value="F:transferase activity"/>
    <property type="evidence" value="ECO:0007669"/>
    <property type="project" value="UniProtKB-KW"/>
</dbReference>
<protein>
    <submittedName>
        <fullName evidence="2">Rhodanese-related sulfurtransferase</fullName>
    </submittedName>
</protein>
<sequence length="125" mass="13313">MRYGGRRYPRGYAKEEFQQMREVDKTTFAAAHRDGAVVVDVREPFEYAAGHVPGAALMPLRQLPARAAELPRGVPVYVVCASGNRSLSAANFLAASGIDARSVAGGTGAWQRAGRPVVRGTRAAA</sequence>
<dbReference type="EMBL" id="SNWR01000001">
    <property type="protein sequence ID" value="TDO41898.1"/>
    <property type="molecule type" value="Genomic_DNA"/>
</dbReference>
<proteinExistence type="predicted"/>